<dbReference type="AlphaFoldDB" id="N1WNV0"/>
<dbReference type="CDD" id="cd20292">
    <property type="entry name" value="cupin_QdtA-like"/>
    <property type="match status" value="1"/>
</dbReference>
<dbReference type="Gene3D" id="2.60.120.10">
    <property type="entry name" value="Jelly Rolls"/>
    <property type="match status" value="1"/>
</dbReference>
<dbReference type="SUPFAM" id="SSF51182">
    <property type="entry name" value="RmlC-like cupins"/>
    <property type="match status" value="1"/>
</dbReference>
<sequence>MAETVKLINLPKIEDDRGNLTFLQENTHIPFKVERVFWTYDVPGGQQRGGHAYKTQEEIIIALSGSFDVVITHKDGEKETYQLNRSYNAIYISSKTWRHIENHSTNAVSLHLSSKKYDGDDYIRNIESLT</sequence>
<dbReference type="RefSeq" id="WP_003441621.1">
    <property type="nucleotide sequence ID" value="NZ_APLF01000010.1"/>
</dbReference>
<reference evidence="2 3" key="1">
    <citation type="journal article" date="2014" name="Genome Biol. Evol.">
        <title>Extensive gene acquisition in the extremely psychrophilic bacterial species Psychroflexus torquis and the link to sea-ice ecosystem specialism.</title>
        <authorList>
            <person name="Feng S."/>
            <person name="Powell S.M."/>
            <person name="Wilson R."/>
            <person name="Bowman J.P."/>
        </authorList>
    </citation>
    <scope>NUCLEOTIDE SEQUENCE [LARGE SCALE GENOMIC DNA]</scope>
    <source>
        <strain evidence="2 3">ACAM 44</strain>
    </source>
</reference>
<evidence type="ECO:0000313" key="2">
    <source>
        <dbReference type="EMBL" id="EMY80670.1"/>
    </source>
</evidence>
<dbReference type="Proteomes" id="UP000012317">
    <property type="component" value="Unassembled WGS sequence"/>
</dbReference>
<evidence type="ECO:0000313" key="3">
    <source>
        <dbReference type="Proteomes" id="UP000012317"/>
    </source>
</evidence>
<dbReference type="InterPro" id="IPR011051">
    <property type="entry name" value="RmlC_Cupin_sf"/>
</dbReference>
<gene>
    <name evidence="2" type="ORF">pgond44_11004</name>
</gene>
<dbReference type="STRING" id="1189619.pgond44_11004"/>
<dbReference type="InterPro" id="IPR014710">
    <property type="entry name" value="RmlC-like_jellyroll"/>
</dbReference>
<evidence type="ECO:0000259" key="1">
    <source>
        <dbReference type="Pfam" id="PF05523"/>
    </source>
</evidence>
<name>N1WNV0_9FLAO</name>
<dbReference type="Pfam" id="PF05523">
    <property type="entry name" value="FdtA"/>
    <property type="match status" value="1"/>
</dbReference>
<comment type="caution">
    <text evidence="2">The sequence shown here is derived from an EMBL/GenBank/DDBJ whole genome shotgun (WGS) entry which is preliminary data.</text>
</comment>
<protein>
    <submittedName>
        <fullName evidence="2">WxcM-like domain-containing protein</fullName>
    </submittedName>
</protein>
<proteinExistence type="predicted"/>
<keyword evidence="3" id="KW-1185">Reference proteome</keyword>
<dbReference type="eggNOG" id="COG1898">
    <property type="taxonomic scope" value="Bacteria"/>
</dbReference>
<dbReference type="EMBL" id="APLF01000010">
    <property type="protein sequence ID" value="EMY80670.1"/>
    <property type="molecule type" value="Genomic_DNA"/>
</dbReference>
<accession>N1WNV0</accession>
<dbReference type="InterPro" id="IPR008894">
    <property type="entry name" value="QdtA_cupin_dom"/>
</dbReference>
<organism evidence="2 3">
    <name type="scientific">Psychroflexus gondwanensis ACAM 44</name>
    <dbReference type="NCBI Taxonomy" id="1189619"/>
    <lineage>
        <taxon>Bacteria</taxon>
        <taxon>Pseudomonadati</taxon>
        <taxon>Bacteroidota</taxon>
        <taxon>Flavobacteriia</taxon>
        <taxon>Flavobacteriales</taxon>
        <taxon>Flavobacteriaceae</taxon>
        <taxon>Psychroflexus</taxon>
    </lineage>
</organism>
<feature type="domain" description="Sugar 3,4-ketoisomerase QdtA cupin" evidence="1">
    <location>
        <begin position="4"/>
        <end position="127"/>
    </location>
</feature>